<accession>A0AA36JJH1</accession>
<name>A0AA36JJH1_9DINO</name>
<feature type="compositionally biased region" description="Low complexity" evidence="6">
    <location>
        <begin position="176"/>
        <end position="187"/>
    </location>
</feature>
<evidence type="ECO:0000256" key="3">
    <source>
        <dbReference type="ARBA" id="ARBA00022729"/>
    </source>
</evidence>
<feature type="signal peptide" evidence="8">
    <location>
        <begin position="1"/>
        <end position="18"/>
    </location>
</feature>
<evidence type="ECO:0000313" key="9">
    <source>
        <dbReference type="EMBL" id="CAJ1407365.1"/>
    </source>
</evidence>
<evidence type="ECO:0000256" key="7">
    <source>
        <dbReference type="SAM" id="Phobius"/>
    </source>
</evidence>
<feature type="chain" id="PRO_5041351629" evidence="8">
    <location>
        <begin position="19"/>
        <end position="346"/>
    </location>
</feature>
<evidence type="ECO:0000256" key="5">
    <source>
        <dbReference type="ARBA" id="ARBA00023136"/>
    </source>
</evidence>
<keyword evidence="2 7" id="KW-0812">Transmembrane</keyword>
<evidence type="ECO:0000256" key="1">
    <source>
        <dbReference type="ARBA" id="ARBA00004167"/>
    </source>
</evidence>
<sequence>MPRFLEALLLLRLLGVSAVTHYEQPPCQHDEVQGEVLGLSGYTCSPRCDANSFNCPVDMPQGASAQTQCMLQDVDKGAFCGLLCQVDAQCPSGAQCKQMIQMGIGICMYAASFTDWARSATTRKLTVGWPNKDGQLASFQVAKTFQALQNLKSKYSIDDGDVDMLTLKELLNSVAPSSSGATSSAKAPMAQSPQSGWSMAGQVRGDAGIWENDLNRLGTELSQGLPGIEREVRRDVLLAEHITEFGSAQALLRILIIFALIYLAVGSFIKYQMNGATGINTIPHVGFWLDYPQLVMDGVAYSKILLDGASGKPAARDFDDLTGGLDGSIRGVSLGRGGGAGAFEAL</sequence>
<evidence type="ECO:0000256" key="8">
    <source>
        <dbReference type="SAM" id="SignalP"/>
    </source>
</evidence>
<dbReference type="Proteomes" id="UP001178507">
    <property type="component" value="Unassembled WGS sequence"/>
</dbReference>
<evidence type="ECO:0000256" key="2">
    <source>
        <dbReference type="ARBA" id="ARBA00022692"/>
    </source>
</evidence>
<keyword evidence="4 7" id="KW-1133">Transmembrane helix</keyword>
<evidence type="ECO:0000256" key="4">
    <source>
        <dbReference type="ARBA" id="ARBA00022989"/>
    </source>
</evidence>
<reference evidence="9" key="1">
    <citation type="submission" date="2023-08" db="EMBL/GenBank/DDBJ databases">
        <authorList>
            <person name="Chen Y."/>
            <person name="Shah S."/>
            <person name="Dougan E. K."/>
            <person name="Thang M."/>
            <person name="Chan C."/>
        </authorList>
    </citation>
    <scope>NUCLEOTIDE SEQUENCE</scope>
</reference>
<evidence type="ECO:0000313" key="10">
    <source>
        <dbReference type="Proteomes" id="UP001178507"/>
    </source>
</evidence>
<keyword evidence="5 7" id="KW-0472">Membrane</keyword>
<proteinExistence type="predicted"/>
<protein>
    <submittedName>
        <fullName evidence="9">Uncharacterized protein</fullName>
    </submittedName>
</protein>
<comment type="subcellular location">
    <subcellularLocation>
        <location evidence="1">Membrane</location>
        <topology evidence="1">Single-pass membrane protein</topology>
    </subcellularLocation>
</comment>
<keyword evidence="10" id="KW-1185">Reference proteome</keyword>
<dbReference type="GO" id="GO:0016020">
    <property type="term" value="C:membrane"/>
    <property type="evidence" value="ECO:0007669"/>
    <property type="project" value="UniProtKB-SubCell"/>
</dbReference>
<dbReference type="Pfam" id="PF09451">
    <property type="entry name" value="ATG27"/>
    <property type="match status" value="1"/>
</dbReference>
<dbReference type="EMBL" id="CAUJNA010003670">
    <property type="protein sequence ID" value="CAJ1407365.1"/>
    <property type="molecule type" value="Genomic_DNA"/>
</dbReference>
<organism evidence="9 10">
    <name type="scientific">Effrenium voratum</name>
    <dbReference type="NCBI Taxonomy" id="2562239"/>
    <lineage>
        <taxon>Eukaryota</taxon>
        <taxon>Sar</taxon>
        <taxon>Alveolata</taxon>
        <taxon>Dinophyceae</taxon>
        <taxon>Suessiales</taxon>
        <taxon>Symbiodiniaceae</taxon>
        <taxon>Effrenium</taxon>
    </lineage>
</organism>
<feature type="transmembrane region" description="Helical" evidence="7">
    <location>
        <begin position="250"/>
        <end position="269"/>
    </location>
</feature>
<keyword evidence="3 8" id="KW-0732">Signal</keyword>
<dbReference type="InterPro" id="IPR018939">
    <property type="entry name" value="Autophagy-rel_prot_27"/>
</dbReference>
<dbReference type="AlphaFoldDB" id="A0AA36JJH1"/>
<gene>
    <name evidence="9" type="ORF">EVOR1521_LOCUS29082</name>
</gene>
<feature type="region of interest" description="Disordered" evidence="6">
    <location>
        <begin position="176"/>
        <end position="200"/>
    </location>
</feature>
<evidence type="ECO:0000256" key="6">
    <source>
        <dbReference type="SAM" id="MobiDB-lite"/>
    </source>
</evidence>
<comment type="caution">
    <text evidence="9">The sequence shown here is derived from an EMBL/GenBank/DDBJ whole genome shotgun (WGS) entry which is preliminary data.</text>
</comment>